<gene>
    <name evidence="2" type="ORF">A2264_00540</name>
</gene>
<proteinExistence type="predicted"/>
<evidence type="ECO:0000256" key="1">
    <source>
        <dbReference type="SAM" id="Phobius"/>
    </source>
</evidence>
<protein>
    <submittedName>
        <fullName evidence="2">Uncharacterized protein</fullName>
    </submittedName>
</protein>
<evidence type="ECO:0000313" key="3">
    <source>
        <dbReference type="Proteomes" id="UP000176614"/>
    </source>
</evidence>
<sequence length="153" mass="17599">MFSNIWFWIAVVELAIVLILVLLSRTHHKVQPTNQMARGKPRRDKNSVSKQTGTITNIYHGFMYFGTKPVTCIEVTLSGGDLFHLGIPGHDYSFREGATLEFWPTQETVTNTRVQRSQLEKDGTTSRWEEKIDYYAITRYRIVPSETGETEVD</sequence>
<dbReference type="Proteomes" id="UP000176614">
    <property type="component" value="Unassembled WGS sequence"/>
</dbReference>
<organism evidence="2 3">
    <name type="scientific">candidate division WWE3 bacterium RIFOXYA2_FULL_46_9</name>
    <dbReference type="NCBI Taxonomy" id="1802636"/>
    <lineage>
        <taxon>Bacteria</taxon>
        <taxon>Katanobacteria</taxon>
    </lineage>
</organism>
<keyword evidence="1" id="KW-0472">Membrane</keyword>
<reference evidence="2 3" key="1">
    <citation type="journal article" date="2016" name="Nat. Commun.">
        <title>Thousands of microbial genomes shed light on interconnected biogeochemical processes in an aquifer system.</title>
        <authorList>
            <person name="Anantharaman K."/>
            <person name="Brown C.T."/>
            <person name="Hug L.A."/>
            <person name="Sharon I."/>
            <person name="Castelle C.J."/>
            <person name="Probst A.J."/>
            <person name="Thomas B.C."/>
            <person name="Singh A."/>
            <person name="Wilkins M.J."/>
            <person name="Karaoz U."/>
            <person name="Brodie E.L."/>
            <person name="Williams K.H."/>
            <person name="Hubbard S.S."/>
            <person name="Banfield J.F."/>
        </authorList>
    </citation>
    <scope>NUCLEOTIDE SEQUENCE [LARGE SCALE GENOMIC DNA]</scope>
</reference>
<name>A0A1F4W166_UNCKA</name>
<comment type="caution">
    <text evidence="2">The sequence shown here is derived from an EMBL/GenBank/DDBJ whole genome shotgun (WGS) entry which is preliminary data.</text>
</comment>
<dbReference type="AlphaFoldDB" id="A0A1F4W166"/>
<dbReference type="EMBL" id="MEVT01000008">
    <property type="protein sequence ID" value="OGC63169.1"/>
    <property type="molecule type" value="Genomic_DNA"/>
</dbReference>
<evidence type="ECO:0000313" key="2">
    <source>
        <dbReference type="EMBL" id="OGC63169.1"/>
    </source>
</evidence>
<keyword evidence="1" id="KW-0812">Transmembrane</keyword>
<accession>A0A1F4W166</accession>
<feature type="transmembrane region" description="Helical" evidence="1">
    <location>
        <begin position="6"/>
        <end position="23"/>
    </location>
</feature>
<keyword evidence="1" id="KW-1133">Transmembrane helix</keyword>